<keyword evidence="5" id="KW-1185">Reference proteome</keyword>
<organism evidence="4 5">
    <name type="scientific">Polaromonas aquatica</name>
    <dbReference type="NCBI Taxonomy" id="332657"/>
    <lineage>
        <taxon>Bacteria</taxon>
        <taxon>Pseudomonadati</taxon>
        <taxon>Pseudomonadota</taxon>
        <taxon>Betaproteobacteria</taxon>
        <taxon>Burkholderiales</taxon>
        <taxon>Comamonadaceae</taxon>
        <taxon>Polaromonas</taxon>
    </lineage>
</organism>
<dbReference type="RefSeq" id="WP_377414857.1">
    <property type="nucleotide sequence ID" value="NZ_JBHSRS010000084.1"/>
</dbReference>
<gene>
    <name evidence="4" type="ORF">ACFQND_24145</name>
</gene>
<name>A0ABW1U428_9BURK</name>
<accession>A0ABW1U428</accession>
<evidence type="ECO:0000256" key="2">
    <source>
        <dbReference type="ARBA" id="ARBA00022729"/>
    </source>
</evidence>
<dbReference type="PANTHER" id="PTHR30483">
    <property type="entry name" value="LEUCINE-SPECIFIC-BINDING PROTEIN"/>
    <property type="match status" value="1"/>
</dbReference>
<proteinExistence type="inferred from homology"/>
<protein>
    <submittedName>
        <fullName evidence="4">ABC transporter substrate-binding protein</fullName>
    </submittedName>
</protein>
<keyword evidence="2" id="KW-0732">Signal</keyword>
<sequence>MIFGAVSSTSSLAIMNLAKQRKVPHLVTTSADDKITQPNGSRYTFRTGNNFGLETRMAFNFTKARKLTRVYGVIADYGATRDGWEWYRREAEKSGVKIVGADFAPLGNRDYASIINNIANSDADGVAIFTSGSDSVTLLKQAATVNLGRNRVVFGPGLIDDALATAVGPGVVGVYSGVRSHFSLDNAANKSFVEAFRKKFNEYPSSAAGEAFDGMTWWLDVVEKTGVWDKEKWIDAFAASTRDYSISGKKVMGACDHHSSHSGLWGVAVKGTTPQPLYMMKIIDVFPPDSPHSPC</sequence>
<dbReference type="Gene3D" id="3.40.50.2300">
    <property type="match status" value="2"/>
</dbReference>
<dbReference type="InterPro" id="IPR028082">
    <property type="entry name" value="Peripla_BP_I"/>
</dbReference>
<dbReference type="Proteomes" id="UP001596270">
    <property type="component" value="Unassembled WGS sequence"/>
</dbReference>
<feature type="domain" description="Leucine-binding protein" evidence="3">
    <location>
        <begin position="1"/>
        <end position="262"/>
    </location>
</feature>
<comment type="similarity">
    <text evidence="1">Belongs to the leucine-binding protein family.</text>
</comment>
<dbReference type="InterPro" id="IPR051010">
    <property type="entry name" value="BCAA_transport"/>
</dbReference>
<evidence type="ECO:0000256" key="1">
    <source>
        <dbReference type="ARBA" id="ARBA00010062"/>
    </source>
</evidence>
<evidence type="ECO:0000259" key="3">
    <source>
        <dbReference type="Pfam" id="PF13458"/>
    </source>
</evidence>
<reference evidence="5" key="1">
    <citation type="journal article" date="2019" name="Int. J. Syst. Evol. Microbiol.">
        <title>The Global Catalogue of Microorganisms (GCM) 10K type strain sequencing project: providing services to taxonomists for standard genome sequencing and annotation.</title>
        <authorList>
            <consortium name="The Broad Institute Genomics Platform"/>
            <consortium name="The Broad Institute Genome Sequencing Center for Infectious Disease"/>
            <person name="Wu L."/>
            <person name="Ma J."/>
        </authorList>
    </citation>
    <scope>NUCLEOTIDE SEQUENCE [LARGE SCALE GENOMIC DNA]</scope>
    <source>
        <strain evidence="5">CCUG 39402</strain>
    </source>
</reference>
<dbReference type="SUPFAM" id="SSF53822">
    <property type="entry name" value="Periplasmic binding protein-like I"/>
    <property type="match status" value="1"/>
</dbReference>
<comment type="caution">
    <text evidence="4">The sequence shown here is derived from an EMBL/GenBank/DDBJ whole genome shotgun (WGS) entry which is preliminary data.</text>
</comment>
<dbReference type="Pfam" id="PF13458">
    <property type="entry name" value="Peripla_BP_6"/>
    <property type="match status" value="1"/>
</dbReference>
<evidence type="ECO:0000313" key="4">
    <source>
        <dbReference type="EMBL" id="MFC6284328.1"/>
    </source>
</evidence>
<dbReference type="EMBL" id="JBHSRS010000084">
    <property type="protein sequence ID" value="MFC6284328.1"/>
    <property type="molecule type" value="Genomic_DNA"/>
</dbReference>
<evidence type="ECO:0000313" key="5">
    <source>
        <dbReference type="Proteomes" id="UP001596270"/>
    </source>
</evidence>
<dbReference type="InterPro" id="IPR028081">
    <property type="entry name" value="Leu-bd"/>
</dbReference>